<dbReference type="GO" id="GO:0009279">
    <property type="term" value="C:cell outer membrane"/>
    <property type="evidence" value="ECO:0007669"/>
    <property type="project" value="UniProtKB-SubCell"/>
</dbReference>
<comment type="caution">
    <text evidence="14">The sequence shown here is derived from an EMBL/GenBank/DDBJ whole genome shotgun (WGS) entry which is preliminary data.</text>
</comment>
<keyword evidence="9" id="KW-0472">Membrane</keyword>
<gene>
    <name evidence="14" type="ORF">DFR24_4720</name>
</gene>
<dbReference type="Pfam" id="PF05662">
    <property type="entry name" value="YadA_stalk"/>
    <property type="match status" value="1"/>
</dbReference>
<sequence length="241" mass="22973">AFCGRGAAAGTIECGDNATAGPQAVNSLAIGTNAQAQAAGGIAVGHNATAVQSNSVAIGSGAVAQSSVAVGTGAQALGTNTTALGDNASATGEFGVAVGNNAQATAANSVALGNGSVADQANTVSVGSATNQRRITNVAAGVDATDAVNMSQLRDLGHSVDKFRKDLSAGIASVSAMAAIPEPAPGTRFSIGVGTGSYDGENGFAIGMKAHFNNNFSLTGAVGGGTGPGDTSASLGAGFSW</sequence>
<dbReference type="Pfam" id="PF03895">
    <property type="entry name" value="YadA_anchor"/>
    <property type="match status" value="1"/>
</dbReference>
<dbReference type="InterPro" id="IPR011049">
    <property type="entry name" value="Serralysin-like_metalloprot_C"/>
</dbReference>
<evidence type="ECO:0000256" key="3">
    <source>
        <dbReference type="ARBA" id="ARBA00005848"/>
    </source>
</evidence>
<evidence type="ECO:0000256" key="9">
    <source>
        <dbReference type="ARBA" id="ARBA00023136"/>
    </source>
</evidence>
<keyword evidence="15" id="KW-1185">Reference proteome</keyword>
<evidence type="ECO:0000313" key="14">
    <source>
        <dbReference type="EMBL" id="TDU23197.1"/>
    </source>
</evidence>
<dbReference type="InterPro" id="IPR008635">
    <property type="entry name" value="Coiled_stalk_dom"/>
</dbReference>
<dbReference type="SUPFAM" id="SSF101967">
    <property type="entry name" value="Adhesin YadA, collagen-binding domain"/>
    <property type="match status" value="1"/>
</dbReference>
<feature type="domain" description="Trimeric autotransporter adhesin YadA-like head" evidence="12">
    <location>
        <begin position="25"/>
        <end position="48"/>
    </location>
</feature>
<protein>
    <submittedName>
        <fullName evidence="14">Trimeric autotransporter adhesin</fullName>
    </submittedName>
</protein>
<evidence type="ECO:0000256" key="8">
    <source>
        <dbReference type="ARBA" id="ARBA00022927"/>
    </source>
</evidence>
<evidence type="ECO:0000256" key="1">
    <source>
        <dbReference type="ARBA" id="ARBA00004241"/>
    </source>
</evidence>
<feature type="domain" description="Trimeric autotransporter adhesin YadA-like head" evidence="12">
    <location>
        <begin position="104"/>
        <end position="128"/>
    </location>
</feature>
<evidence type="ECO:0000259" key="12">
    <source>
        <dbReference type="Pfam" id="PF05658"/>
    </source>
</evidence>
<evidence type="ECO:0000256" key="4">
    <source>
        <dbReference type="ARBA" id="ARBA00022448"/>
    </source>
</evidence>
<organism evidence="14 15">
    <name type="scientific">Panacagrimonas perspica</name>
    <dbReference type="NCBI Taxonomy" id="381431"/>
    <lineage>
        <taxon>Bacteria</taxon>
        <taxon>Pseudomonadati</taxon>
        <taxon>Pseudomonadota</taxon>
        <taxon>Gammaproteobacteria</taxon>
        <taxon>Nevskiales</taxon>
        <taxon>Nevskiaceae</taxon>
        <taxon>Panacagrimonas</taxon>
    </lineage>
</organism>
<evidence type="ECO:0000256" key="6">
    <source>
        <dbReference type="ARBA" id="ARBA00022692"/>
    </source>
</evidence>
<proteinExistence type="inferred from homology"/>
<evidence type="ECO:0000259" key="11">
    <source>
        <dbReference type="Pfam" id="PF03895"/>
    </source>
</evidence>
<evidence type="ECO:0000256" key="10">
    <source>
        <dbReference type="ARBA" id="ARBA00023237"/>
    </source>
</evidence>
<dbReference type="EMBL" id="SOBT01000013">
    <property type="protein sequence ID" value="TDU23197.1"/>
    <property type="molecule type" value="Genomic_DNA"/>
</dbReference>
<comment type="similarity">
    <text evidence="3">Belongs to the autotransporter-2 (AT-2) (TC 1.B.40) family.</text>
</comment>
<keyword evidence="4" id="KW-0813">Transport</keyword>
<accession>A0A4R7NQS1</accession>
<dbReference type="Pfam" id="PF05658">
    <property type="entry name" value="YadA_head"/>
    <property type="match status" value="3"/>
</dbReference>
<name>A0A4R7NQS1_9GAMM</name>
<feature type="domain" description="Trimeric autotransporter adhesin YadA-like C-terminal membrane anchor" evidence="11">
    <location>
        <begin position="181"/>
        <end position="241"/>
    </location>
</feature>
<evidence type="ECO:0000313" key="15">
    <source>
        <dbReference type="Proteomes" id="UP000295341"/>
    </source>
</evidence>
<dbReference type="AlphaFoldDB" id="A0A4R7NQS1"/>
<dbReference type="Gene3D" id="2.150.10.10">
    <property type="entry name" value="Serralysin-like metalloprotease, C-terminal"/>
    <property type="match status" value="1"/>
</dbReference>
<keyword evidence="7" id="KW-0732">Signal</keyword>
<keyword evidence="6" id="KW-0812">Transmembrane</keyword>
<keyword evidence="10" id="KW-0998">Cell outer membrane</keyword>
<dbReference type="Proteomes" id="UP000295341">
    <property type="component" value="Unassembled WGS sequence"/>
</dbReference>
<evidence type="ECO:0000256" key="7">
    <source>
        <dbReference type="ARBA" id="ARBA00022729"/>
    </source>
</evidence>
<dbReference type="GO" id="GO:0015031">
    <property type="term" value="P:protein transport"/>
    <property type="evidence" value="ECO:0007669"/>
    <property type="project" value="UniProtKB-KW"/>
</dbReference>
<reference evidence="14 15" key="1">
    <citation type="submission" date="2019-03" db="EMBL/GenBank/DDBJ databases">
        <title>Genomic Encyclopedia of Type Strains, Phase IV (KMG-IV): sequencing the most valuable type-strain genomes for metagenomic binning, comparative biology and taxonomic classification.</title>
        <authorList>
            <person name="Goeker M."/>
        </authorList>
    </citation>
    <scope>NUCLEOTIDE SEQUENCE [LARGE SCALE GENOMIC DNA]</scope>
    <source>
        <strain evidence="14 15">DSM 26377</strain>
    </source>
</reference>
<feature type="non-terminal residue" evidence="14">
    <location>
        <position position="1"/>
    </location>
</feature>
<dbReference type="GO" id="GO:0009986">
    <property type="term" value="C:cell surface"/>
    <property type="evidence" value="ECO:0007669"/>
    <property type="project" value="UniProtKB-SubCell"/>
</dbReference>
<comment type="subcellular location">
    <subcellularLocation>
        <location evidence="2">Cell outer membrane</location>
    </subcellularLocation>
    <subcellularLocation>
        <location evidence="1">Cell surface</location>
    </subcellularLocation>
</comment>
<evidence type="ECO:0000256" key="2">
    <source>
        <dbReference type="ARBA" id="ARBA00004442"/>
    </source>
</evidence>
<dbReference type="CDD" id="cd12820">
    <property type="entry name" value="LbR_YadA-like"/>
    <property type="match status" value="1"/>
</dbReference>
<dbReference type="RefSeq" id="WP_211346648.1">
    <property type="nucleotide sequence ID" value="NZ_SOBT01000013.1"/>
</dbReference>
<feature type="domain" description="Trimeric autotransporter adhesin YadA-like stalk" evidence="13">
    <location>
        <begin position="134"/>
        <end position="161"/>
    </location>
</feature>
<dbReference type="InterPro" id="IPR045584">
    <property type="entry name" value="Pilin-like"/>
</dbReference>
<evidence type="ECO:0000256" key="5">
    <source>
        <dbReference type="ARBA" id="ARBA00022452"/>
    </source>
</evidence>
<keyword evidence="8" id="KW-0653">Protein transport</keyword>
<dbReference type="Gene3D" id="3.30.1300.30">
    <property type="entry name" value="GSPII I/J protein-like"/>
    <property type="match status" value="1"/>
</dbReference>
<dbReference type="InterPro" id="IPR005594">
    <property type="entry name" value="YadA_C"/>
</dbReference>
<dbReference type="SUPFAM" id="SSF54523">
    <property type="entry name" value="Pili subunits"/>
    <property type="match status" value="1"/>
</dbReference>
<dbReference type="InterPro" id="IPR008640">
    <property type="entry name" value="Adhesin_Head_dom"/>
</dbReference>
<feature type="domain" description="Trimeric autotransporter adhesin YadA-like head" evidence="12">
    <location>
        <begin position="76"/>
        <end position="102"/>
    </location>
</feature>
<keyword evidence="5" id="KW-1134">Transmembrane beta strand</keyword>
<evidence type="ECO:0000259" key="13">
    <source>
        <dbReference type="Pfam" id="PF05662"/>
    </source>
</evidence>